<dbReference type="PANTHER" id="PTHR35110">
    <property type="entry name" value="EXPRESSED PROTEIN"/>
    <property type="match status" value="1"/>
</dbReference>
<accession>A0A9P0ZWS1</accession>
<evidence type="ECO:0000256" key="1">
    <source>
        <dbReference type="SAM" id="MobiDB-lite"/>
    </source>
</evidence>
<dbReference type="Proteomes" id="UP001152484">
    <property type="component" value="Unassembled WGS sequence"/>
</dbReference>
<name>A0A9P0ZWS1_CUSEU</name>
<dbReference type="PANTHER" id="PTHR35110:SF1">
    <property type="entry name" value="EXPRESSED PROTEIN"/>
    <property type="match status" value="1"/>
</dbReference>
<reference evidence="2" key="1">
    <citation type="submission" date="2022-07" db="EMBL/GenBank/DDBJ databases">
        <authorList>
            <person name="Macas J."/>
            <person name="Novak P."/>
            <person name="Neumann P."/>
        </authorList>
    </citation>
    <scope>NUCLEOTIDE SEQUENCE</scope>
</reference>
<organism evidence="2 3">
    <name type="scientific">Cuscuta europaea</name>
    <name type="common">European dodder</name>
    <dbReference type="NCBI Taxonomy" id="41803"/>
    <lineage>
        <taxon>Eukaryota</taxon>
        <taxon>Viridiplantae</taxon>
        <taxon>Streptophyta</taxon>
        <taxon>Embryophyta</taxon>
        <taxon>Tracheophyta</taxon>
        <taxon>Spermatophyta</taxon>
        <taxon>Magnoliopsida</taxon>
        <taxon>eudicotyledons</taxon>
        <taxon>Gunneridae</taxon>
        <taxon>Pentapetalae</taxon>
        <taxon>asterids</taxon>
        <taxon>lamiids</taxon>
        <taxon>Solanales</taxon>
        <taxon>Convolvulaceae</taxon>
        <taxon>Cuscuteae</taxon>
        <taxon>Cuscuta</taxon>
        <taxon>Cuscuta subgen. Cuscuta</taxon>
    </lineage>
</organism>
<proteinExistence type="predicted"/>
<sequence length="143" mass="16105">MWWHGGGNGGVIRTFVRYMSNSRKRAPNLRKINPKVSQQEAASIAEDLYNVIKQHGPLSVSNTWNHAKDANISGLNSKTHMKIMLKWMMGRHMLKLFCNHVGSNKKFLLSSLPEEPGATPVNDAGGELKVKVQPSNRSRKRTR</sequence>
<keyword evidence="3" id="KW-1185">Reference proteome</keyword>
<comment type="caution">
    <text evidence="2">The sequence shown here is derived from an EMBL/GenBank/DDBJ whole genome shotgun (WGS) entry which is preliminary data.</text>
</comment>
<protein>
    <submittedName>
        <fullName evidence="2">Uncharacterized protein</fullName>
    </submittedName>
</protein>
<dbReference type="OrthoDB" id="761792at2759"/>
<evidence type="ECO:0000313" key="3">
    <source>
        <dbReference type="Proteomes" id="UP001152484"/>
    </source>
</evidence>
<dbReference type="AlphaFoldDB" id="A0A9P0ZWS1"/>
<feature type="region of interest" description="Disordered" evidence="1">
    <location>
        <begin position="114"/>
        <end position="143"/>
    </location>
</feature>
<gene>
    <name evidence="2" type="ORF">CEURO_LOCUS21367</name>
</gene>
<dbReference type="EMBL" id="CAMAPE010000073">
    <property type="protein sequence ID" value="CAH9117006.1"/>
    <property type="molecule type" value="Genomic_DNA"/>
</dbReference>
<evidence type="ECO:0000313" key="2">
    <source>
        <dbReference type="EMBL" id="CAH9117006.1"/>
    </source>
</evidence>